<dbReference type="Pfam" id="PF00498">
    <property type="entry name" value="FHA"/>
    <property type="match status" value="1"/>
</dbReference>
<evidence type="ECO:0000256" key="1">
    <source>
        <dbReference type="SAM" id="Coils"/>
    </source>
</evidence>
<evidence type="ECO:0000313" key="6">
    <source>
        <dbReference type="WBParaSite" id="SCUD_0001436801-mRNA-1"/>
    </source>
</evidence>
<dbReference type="PROSITE" id="PS50006">
    <property type="entry name" value="FHA_DOMAIN"/>
    <property type="match status" value="1"/>
</dbReference>
<dbReference type="InterPro" id="IPR052642">
    <property type="entry name" value="CC-FHA_domain"/>
</dbReference>
<proteinExistence type="predicted"/>
<feature type="coiled-coil region" evidence="1">
    <location>
        <begin position="333"/>
        <end position="367"/>
    </location>
</feature>
<feature type="domain" description="FHA" evidence="3">
    <location>
        <begin position="19"/>
        <end position="69"/>
    </location>
</feature>
<reference evidence="6" key="1">
    <citation type="submission" date="2016-06" db="UniProtKB">
        <authorList>
            <consortium name="WormBaseParasite"/>
        </authorList>
    </citation>
    <scope>IDENTIFICATION</scope>
</reference>
<dbReference type="PANTHER" id="PTHR18853">
    <property type="entry name" value="FORKHEAD-ASSOCIATED DOMAIN-CONTAINING PROTEIN 1-RELATED"/>
    <property type="match status" value="1"/>
</dbReference>
<evidence type="ECO:0000256" key="2">
    <source>
        <dbReference type="SAM" id="MobiDB-lite"/>
    </source>
</evidence>
<dbReference type="Gene3D" id="2.60.200.20">
    <property type="match status" value="1"/>
</dbReference>
<dbReference type="InterPro" id="IPR008984">
    <property type="entry name" value="SMAD_FHA_dom_sf"/>
</dbReference>
<name>A0A183KH66_9TREM</name>
<organism evidence="6">
    <name type="scientific">Schistosoma curassoni</name>
    <dbReference type="NCBI Taxonomy" id="6186"/>
    <lineage>
        <taxon>Eukaryota</taxon>
        <taxon>Metazoa</taxon>
        <taxon>Spiralia</taxon>
        <taxon>Lophotrochozoa</taxon>
        <taxon>Platyhelminthes</taxon>
        <taxon>Trematoda</taxon>
        <taxon>Digenea</taxon>
        <taxon>Strigeidida</taxon>
        <taxon>Schistosomatoidea</taxon>
        <taxon>Schistosomatidae</taxon>
        <taxon>Schistosoma</taxon>
    </lineage>
</organism>
<dbReference type="PANTHER" id="PTHR18853:SF10">
    <property type="entry name" value="FHA DOMAIN-CONTAINING PROTEIN"/>
    <property type="match status" value="1"/>
</dbReference>
<dbReference type="AlphaFoldDB" id="A0A183KH66"/>
<reference evidence="4 5" key="2">
    <citation type="submission" date="2018-11" db="EMBL/GenBank/DDBJ databases">
        <authorList>
            <consortium name="Pathogen Informatics"/>
        </authorList>
    </citation>
    <scope>NUCLEOTIDE SEQUENCE [LARGE SCALE GENOMIC DNA]</scope>
    <source>
        <strain evidence="4">Dakar</strain>
        <strain evidence="5">Dakar, Senegal</strain>
    </source>
</reference>
<protein>
    <submittedName>
        <fullName evidence="6">FHA domain-containing protein</fullName>
    </submittedName>
</protein>
<keyword evidence="5" id="KW-1185">Reference proteome</keyword>
<dbReference type="Proteomes" id="UP000279833">
    <property type="component" value="Unassembled WGS sequence"/>
</dbReference>
<evidence type="ECO:0000259" key="3">
    <source>
        <dbReference type="PROSITE" id="PS50006"/>
    </source>
</evidence>
<dbReference type="InterPro" id="IPR000253">
    <property type="entry name" value="FHA_dom"/>
</dbReference>
<dbReference type="WBParaSite" id="SCUD_0001436801-mRNA-1">
    <property type="protein sequence ID" value="SCUD_0001436801-mRNA-1"/>
    <property type="gene ID" value="SCUD_0001436801"/>
</dbReference>
<accession>A0A183KH66</accession>
<gene>
    <name evidence="4" type="ORF">SCUD_LOCUS14367</name>
</gene>
<dbReference type="SMART" id="SM00240">
    <property type="entry name" value="FHA"/>
    <property type="match status" value="1"/>
</dbReference>
<evidence type="ECO:0000313" key="5">
    <source>
        <dbReference type="Proteomes" id="UP000279833"/>
    </source>
</evidence>
<dbReference type="SUPFAM" id="SSF49879">
    <property type="entry name" value="SMAD/FHA domain"/>
    <property type="match status" value="1"/>
</dbReference>
<evidence type="ECO:0000313" key="4">
    <source>
        <dbReference type="EMBL" id="VDP56198.1"/>
    </source>
</evidence>
<dbReference type="EMBL" id="UZAK01036651">
    <property type="protein sequence ID" value="VDP56198.1"/>
    <property type="molecule type" value="Genomic_DNA"/>
</dbReference>
<feature type="region of interest" description="Disordered" evidence="2">
    <location>
        <begin position="248"/>
        <end position="293"/>
    </location>
</feature>
<sequence length="384" mass="44218">MFLSMKAMKWAYPICPRITTIGKTGCDIIIDNPTVDQQHAVVEYDPSNGLITLRDLSSRKGTFVNDQRVDGIVRLMVGDKLSYQKSFTGTQPVNLGNQEKRPDNKASNTCLQVDENNFEANSFSKQPESRSNINESKMYPLYYIKANTSDCCLTNLTPEVTMSVSTRNDRNSDQKDQCIKELQEQINRLTPLEAITTQKDILIKHLQNQLFQMNQLNRLFHYTDNSTSLYTPRNVSFMNNYTQTDHEQNVITSSSSNRSLYPTQQQQQPRQEQEQQHGPIRVRPCSTPSPMKLSSNNVTMLTNHNDKMNNDTIKDEQLLEKTHKERQILSGLVIQLQKDLSNKDIQINRLNKELNLMKNQLIEKDTTIDALHMKVSNHYYCFNG</sequence>
<keyword evidence="1" id="KW-0175">Coiled coil</keyword>
<feature type="compositionally biased region" description="Polar residues" evidence="2">
    <location>
        <begin position="248"/>
        <end position="263"/>
    </location>
</feature>